<accession>A0A2R5FAS2</accession>
<evidence type="ECO:0000256" key="1">
    <source>
        <dbReference type="ARBA" id="ARBA00004141"/>
    </source>
</evidence>
<name>A0A2R5FAS2_9PROT</name>
<dbReference type="SUPFAM" id="SSF53448">
    <property type="entry name" value="Nucleotide-diphospho-sugar transferases"/>
    <property type="match status" value="1"/>
</dbReference>
<sequence length="314" mass="35555">MSALHLNLVVPCYNEEEVLGETSRQLLAQIDRLQREGIADERSSITFIDDGSKDGTWRIIENLHRGDSRIHGLKLSRNRGHQNALLAGLLSAQGEVLVSLDADLQDDIEAIPKMIAAYRNGADIVYGVRARRDTDTAFKRNTARMYYALLRKFGVDVIPDHADYRLMSRRALEALRDFREVNLFLRGIIPLLGFRTEIVYYDRLSRFAGESKYPFVKMLALALEGVFSFSTVPLRWITIMGATLAFASFCFGFWALIIKLFEPQLALPGWTSIVVPMFFLGGLQLLALGVIGGYLSRVYTETKQRPRFIIEKSI</sequence>
<feature type="transmembrane region" description="Helical" evidence="7">
    <location>
        <begin position="239"/>
        <end position="261"/>
    </location>
</feature>
<dbReference type="EMBL" id="BDOQ01000006">
    <property type="protein sequence ID" value="GBG14003.1"/>
    <property type="molecule type" value="Genomic_DNA"/>
</dbReference>
<keyword evidence="10" id="KW-1185">Reference proteome</keyword>
<keyword evidence="5 7" id="KW-1133">Transmembrane helix</keyword>
<dbReference type="AlphaFoldDB" id="A0A2R5FAS2"/>
<dbReference type="GO" id="GO:0016757">
    <property type="term" value="F:glycosyltransferase activity"/>
    <property type="evidence" value="ECO:0007669"/>
    <property type="project" value="UniProtKB-KW"/>
</dbReference>
<dbReference type="GO" id="GO:0005886">
    <property type="term" value="C:plasma membrane"/>
    <property type="evidence" value="ECO:0007669"/>
    <property type="project" value="TreeGrafter"/>
</dbReference>
<evidence type="ECO:0000256" key="2">
    <source>
        <dbReference type="ARBA" id="ARBA00022676"/>
    </source>
</evidence>
<comment type="subcellular location">
    <subcellularLocation>
        <location evidence="1">Membrane</location>
        <topology evidence="1">Multi-pass membrane protein</topology>
    </subcellularLocation>
</comment>
<dbReference type="Gene3D" id="3.90.550.10">
    <property type="entry name" value="Spore Coat Polysaccharide Biosynthesis Protein SpsA, Chain A"/>
    <property type="match status" value="1"/>
</dbReference>
<dbReference type="InterPro" id="IPR001173">
    <property type="entry name" value="Glyco_trans_2-like"/>
</dbReference>
<evidence type="ECO:0000256" key="5">
    <source>
        <dbReference type="ARBA" id="ARBA00022989"/>
    </source>
</evidence>
<proteinExistence type="predicted"/>
<feature type="domain" description="Glycosyltransferase 2-like" evidence="8">
    <location>
        <begin position="9"/>
        <end position="174"/>
    </location>
</feature>
<evidence type="ECO:0000259" key="8">
    <source>
        <dbReference type="Pfam" id="PF00535"/>
    </source>
</evidence>
<gene>
    <name evidence="9" type="ORF">NMK_1559</name>
</gene>
<dbReference type="PANTHER" id="PTHR48090:SF1">
    <property type="entry name" value="PROPHAGE BACTOPRENOL GLUCOSYL TRANSFERASE HOMOLOG"/>
    <property type="match status" value="1"/>
</dbReference>
<protein>
    <submittedName>
        <fullName evidence="9">Glycosyl transferase family 2</fullName>
    </submittedName>
</protein>
<comment type="caution">
    <text evidence="9">The sequence shown here is derived from an EMBL/GenBank/DDBJ whole genome shotgun (WGS) entry which is preliminary data.</text>
</comment>
<dbReference type="Pfam" id="PF00535">
    <property type="entry name" value="Glycos_transf_2"/>
    <property type="match status" value="1"/>
</dbReference>
<feature type="transmembrane region" description="Helical" evidence="7">
    <location>
        <begin position="273"/>
        <end position="295"/>
    </location>
</feature>
<reference evidence="9 10" key="1">
    <citation type="journal article" date="2018" name="Environ. Microbiol.">
        <title>Isolation and genomic characterization of Novimethylophilus kurashikiensis gen. nov. sp. nov., a new lanthanide-dependent methylotrophic species of Methylophilaceae.</title>
        <authorList>
            <person name="Lv H."/>
            <person name="Sahin N."/>
            <person name="Tani A."/>
        </authorList>
    </citation>
    <scope>NUCLEOTIDE SEQUENCE [LARGE SCALE GENOMIC DNA]</scope>
    <source>
        <strain evidence="9 10">La2-4</strain>
    </source>
</reference>
<dbReference type="InterPro" id="IPR029044">
    <property type="entry name" value="Nucleotide-diphossugar_trans"/>
</dbReference>
<dbReference type="InterPro" id="IPR050256">
    <property type="entry name" value="Glycosyltransferase_2"/>
</dbReference>
<organism evidence="9 10">
    <name type="scientific">Novimethylophilus kurashikiensis</name>
    <dbReference type="NCBI Taxonomy" id="1825523"/>
    <lineage>
        <taxon>Bacteria</taxon>
        <taxon>Pseudomonadati</taxon>
        <taxon>Pseudomonadota</taxon>
        <taxon>Betaproteobacteria</taxon>
        <taxon>Nitrosomonadales</taxon>
        <taxon>Methylophilaceae</taxon>
        <taxon>Novimethylophilus</taxon>
    </lineage>
</organism>
<dbReference type="Proteomes" id="UP000245081">
    <property type="component" value="Unassembled WGS sequence"/>
</dbReference>
<dbReference type="RefSeq" id="WP_109015213.1">
    <property type="nucleotide sequence ID" value="NZ_BDOQ01000006.1"/>
</dbReference>
<dbReference type="CDD" id="cd04187">
    <property type="entry name" value="DPM1_like_bac"/>
    <property type="match status" value="1"/>
</dbReference>
<dbReference type="OrthoDB" id="9811884at2"/>
<keyword evidence="6 7" id="KW-0472">Membrane</keyword>
<keyword evidence="4 7" id="KW-0812">Transmembrane</keyword>
<evidence type="ECO:0000313" key="10">
    <source>
        <dbReference type="Proteomes" id="UP000245081"/>
    </source>
</evidence>
<evidence type="ECO:0000256" key="3">
    <source>
        <dbReference type="ARBA" id="ARBA00022679"/>
    </source>
</evidence>
<keyword evidence="2" id="KW-0328">Glycosyltransferase</keyword>
<evidence type="ECO:0000256" key="7">
    <source>
        <dbReference type="SAM" id="Phobius"/>
    </source>
</evidence>
<evidence type="ECO:0000313" key="9">
    <source>
        <dbReference type="EMBL" id="GBG14003.1"/>
    </source>
</evidence>
<dbReference type="PANTHER" id="PTHR48090">
    <property type="entry name" value="UNDECAPRENYL-PHOSPHATE 4-DEOXY-4-FORMAMIDO-L-ARABINOSE TRANSFERASE-RELATED"/>
    <property type="match status" value="1"/>
</dbReference>
<evidence type="ECO:0000256" key="6">
    <source>
        <dbReference type="ARBA" id="ARBA00023136"/>
    </source>
</evidence>
<evidence type="ECO:0000256" key="4">
    <source>
        <dbReference type="ARBA" id="ARBA00022692"/>
    </source>
</evidence>
<keyword evidence="3 9" id="KW-0808">Transferase</keyword>